<keyword evidence="1" id="KW-0418">Kinase</keyword>
<protein>
    <submittedName>
        <fullName evidence="1">HAMP domain-containing histidine kinase</fullName>
    </submittedName>
</protein>
<dbReference type="Proteomes" id="UP000294588">
    <property type="component" value="Unassembled WGS sequence"/>
</dbReference>
<keyword evidence="2" id="KW-1185">Reference proteome</keyword>
<reference evidence="1" key="1">
    <citation type="submission" date="2019-03" db="EMBL/GenBank/DDBJ databases">
        <title>Candidatus Syntrophosphaera thermopropionivorans: a novel player in syntrophic propionate oxidation during anaerobic digestion.</title>
        <authorList>
            <person name="Dyksma S."/>
        </authorList>
    </citation>
    <scope>NUCLEOTIDE SEQUENCE</scope>
    <source>
        <strain evidence="1">W5</strain>
    </source>
</reference>
<dbReference type="EMBL" id="SMOG01000006">
    <property type="protein sequence ID" value="TDF73410.1"/>
    <property type="molecule type" value="Genomic_DNA"/>
</dbReference>
<comment type="caution">
    <text evidence="1">The sequence shown here is derived from an EMBL/GenBank/DDBJ whole genome shotgun (WGS) entry which is preliminary data.</text>
</comment>
<accession>A0AC61QJT2</accession>
<gene>
    <name evidence="1" type="ORF">E0946_03355</name>
</gene>
<organism evidence="1 2">
    <name type="scientific">Candidatus Syntrophosphaera thermopropionivorans</name>
    <dbReference type="NCBI Taxonomy" id="2593015"/>
    <lineage>
        <taxon>Bacteria</taxon>
        <taxon>Pseudomonadati</taxon>
        <taxon>Candidatus Cloacimonadota</taxon>
        <taxon>Candidatus Cloacimonadia</taxon>
        <taxon>Candidatus Cloacimonadales</taxon>
        <taxon>Candidatus Cloacimonadaceae</taxon>
        <taxon>Candidatus Syntrophosphaera</taxon>
    </lineage>
</organism>
<proteinExistence type="predicted"/>
<name>A0AC61QJT2_9BACT</name>
<sequence length="519" mass="60157">MKHRSKNSTLSGNSPRKRNNFQYLRLYLIFSTLVLFVVIAIYSQVLIRNAKREQEYVPRIFAKYIAYTNNYLRQSEKYALMLAEITSKTFDALNREDFQEAISNYMLFEFPQKNPIPVIITDIDSVPQLWNQVGVSPDSTYDSLSEQSRQILRDKMKSMDRIEIKSGNRVVNYVYIARPLSLQEFIKNIDYSVVVTDRDKRPLYWRNVEIPEDKSWDEITPEEKSQLHKTMNDMYEVYLGDTSDQLGYIYFSTPKYLPRIRYLVFLELALALLLVGFSSYGLFLVNRTEKDTLWIGLAKETAHQFGTPITSLMGWIDLLREAPEEGISGPELSKMVDYMTTDLNQLKNIASRFGKVGSQTKLVPTELHTVLQQTVSYFKERLPHLGSKMDIHLISKIQGIKVMLDTELFTWAMENLIKNCIDAMSYKGGNIFITATHNNKYVYIHIRDEGKGIPHSQWKKIFEPGITTKTRGWGLGLSLAKRIIEEYHQGVIKVLTSTINEGTTIEIRLNIPEQEEEKK</sequence>
<keyword evidence="1" id="KW-0808">Transferase</keyword>
<evidence type="ECO:0000313" key="2">
    <source>
        <dbReference type="Proteomes" id="UP000294588"/>
    </source>
</evidence>
<evidence type="ECO:0000313" key="1">
    <source>
        <dbReference type="EMBL" id="TDF73410.1"/>
    </source>
</evidence>